<keyword evidence="11" id="KW-0533">Nickel</keyword>
<keyword evidence="4 11" id="KW-0479">Metal-binding</keyword>
<gene>
    <name evidence="15" type="ORF">H8702_12575</name>
</gene>
<dbReference type="SUPFAM" id="SSF51735">
    <property type="entry name" value="NAD(P)-binding Rossmann-fold domains"/>
    <property type="match status" value="1"/>
</dbReference>
<evidence type="ECO:0000256" key="5">
    <source>
        <dbReference type="ARBA" id="ARBA00022801"/>
    </source>
</evidence>
<keyword evidence="16" id="KW-1185">Reference proteome</keyword>
<evidence type="ECO:0000313" key="15">
    <source>
        <dbReference type="EMBL" id="MBC8611925.1"/>
    </source>
</evidence>
<keyword evidence="13" id="KW-0472">Membrane</keyword>
<dbReference type="InterPro" id="IPR022616">
    <property type="entry name" value="Glyco_hydro_4_C"/>
</dbReference>
<evidence type="ECO:0000313" key="16">
    <source>
        <dbReference type="Proteomes" id="UP000632659"/>
    </source>
</evidence>
<evidence type="ECO:0000256" key="7">
    <source>
        <dbReference type="ARBA" id="ARBA00023211"/>
    </source>
</evidence>
<accession>A0A8J6P8X8</accession>
<keyword evidence="13" id="KW-1133">Transmembrane helix</keyword>
<dbReference type="GO" id="GO:0016616">
    <property type="term" value="F:oxidoreductase activity, acting on the CH-OH group of donors, NAD or NADP as acceptor"/>
    <property type="evidence" value="ECO:0007669"/>
    <property type="project" value="InterPro"/>
</dbReference>
<dbReference type="GO" id="GO:0005975">
    <property type="term" value="P:carbohydrate metabolic process"/>
    <property type="evidence" value="ECO:0007669"/>
    <property type="project" value="InterPro"/>
</dbReference>
<evidence type="ECO:0000259" key="14">
    <source>
        <dbReference type="Pfam" id="PF11975"/>
    </source>
</evidence>
<dbReference type="Pfam" id="PF02056">
    <property type="entry name" value="Glyco_hydro_4"/>
    <property type="match status" value="1"/>
</dbReference>
<comment type="cofactor">
    <cofactor evidence="1">
        <name>Mn(2+)</name>
        <dbReference type="ChEBI" id="CHEBI:29035"/>
    </cofactor>
</comment>
<name>A0A8J6P8X8_9FIRM</name>
<evidence type="ECO:0000256" key="9">
    <source>
        <dbReference type="ARBA" id="ARBA00023295"/>
    </source>
</evidence>
<evidence type="ECO:0000256" key="6">
    <source>
        <dbReference type="ARBA" id="ARBA00023027"/>
    </source>
</evidence>
<keyword evidence="11" id="KW-0408">Iron</keyword>
<sequence>MKKQLKISYIGGGSMFVCTMAHAIMEIREELQKEGVSIDVSLMDINLNNADAMRRYVDLVREKTGTPIIASVTSSMEEAITGSDLVVLSVPEKKKDQDEFWDLIGQPVDLESSYAVALTAVTNLDLMDQIAELMKRTAPDAMFAALMNPTDTLAAYMQKKHGITSIGMCVEVQNLITTLAYLLGVKESEIELSHIGVNHFGWVTSLKVCGKDGYALLREQMEAWKQRPDWPRYWNWFADLFLATGYLRTSDAHRWPVGFDWVEGTGLGKDEIPMPISDLYQPYIREALEKGELVGKLPKTSIYGHVQYEALMYPSLKGTFAQLIRGLLGHTTAPLPLQVQNGKANTGVSPEAWLEIPCRFTEGKLAPQTAEQAPEWVTAQLEDIIQQRVWIADWLVGSDPEGLRKALFNWQDTVEIGHALAFWRRMEEYMAARK</sequence>
<keyword evidence="8" id="KW-0119">Carbohydrate metabolism</keyword>
<dbReference type="Proteomes" id="UP000632659">
    <property type="component" value="Unassembled WGS sequence"/>
</dbReference>
<evidence type="ECO:0000256" key="2">
    <source>
        <dbReference type="ARBA" id="ARBA00010141"/>
    </source>
</evidence>
<dbReference type="InterPro" id="IPR015955">
    <property type="entry name" value="Lactate_DH/Glyco_Ohase_4_C"/>
</dbReference>
<feature type="binding site" evidence="11">
    <location>
        <position position="169"/>
    </location>
    <ligand>
        <name>Mn(2+)</name>
        <dbReference type="ChEBI" id="CHEBI:29035"/>
    </ligand>
</feature>
<comment type="cofactor">
    <cofactor evidence="12">
        <name>NAD(+)</name>
        <dbReference type="ChEBI" id="CHEBI:57540"/>
    </cofactor>
    <text evidence="12">Binds 1 NAD(+) per subunit.</text>
</comment>
<feature type="transmembrane region" description="Helical" evidence="13">
    <location>
        <begin position="7"/>
        <end position="25"/>
    </location>
</feature>
<organism evidence="15 16">
    <name type="scientific">Massiliimalia timonensis</name>
    <dbReference type="NCBI Taxonomy" id="1987501"/>
    <lineage>
        <taxon>Bacteria</taxon>
        <taxon>Bacillati</taxon>
        <taxon>Bacillota</taxon>
        <taxon>Clostridia</taxon>
        <taxon>Eubacteriales</taxon>
        <taxon>Oscillospiraceae</taxon>
        <taxon>Massiliimalia</taxon>
    </lineage>
</organism>
<evidence type="ECO:0000256" key="3">
    <source>
        <dbReference type="ARBA" id="ARBA00011881"/>
    </source>
</evidence>
<evidence type="ECO:0000256" key="13">
    <source>
        <dbReference type="SAM" id="Phobius"/>
    </source>
</evidence>
<dbReference type="EMBL" id="JACRTL010000009">
    <property type="protein sequence ID" value="MBC8611925.1"/>
    <property type="molecule type" value="Genomic_DNA"/>
</dbReference>
<dbReference type="InterPro" id="IPR053715">
    <property type="entry name" value="GH4_Enzyme_sf"/>
</dbReference>
<dbReference type="InterPro" id="IPR036291">
    <property type="entry name" value="NAD(P)-bd_dom_sf"/>
</dbReference>
<evidence type="ECO:0000256" key="8">
    <source>
        <dbReference type="ARBA" id="ARBA00023277"/>
    </source>
</evidence>
<dbReference type="GO" id="GO:0004553">
    <property type="term" value="F:hydrolase activity, hydrolyzing O-glycosyl compounds"/>
    <property type="evidence" value="ECO:0007669"/>
    <property type="project" value="InterPro"/>
</dbReference>
<dbReference type="RefSeq" id="WP_154825161.1">
    <property type="nucleotide sequence ID" value="NZ_JACRTL010000009.1"/>
</dbReference>
<comment type="similarity">
    <text evidence="2 12">Belongs to the glycosyl hydrolase 4 family.</text>
</comment>
<evidence type="ECO:0000256" key="1">
    <source>
        <dbReference type="ARBA" id="ARBA00001936"/>
    </source>
</evidence>
<keyword evidence="9 12" id="KW-0326">Glycosidase</keyword>
<dbReference type="PANTHER" id="PTHR32092">
    <property type="entry name" value="6-PHOSPHO-BETA-GLUCOSIDASE-RELATED"/>
    <property type="match status" value="1"/>
</dbReference>
<feature type="binding site" evidence="11">
    <location>
        <position position="199"/>
    </location>
    <ligand>
        <name>Mn(2+)</name>
        <dbReference type="ChEBI" id="CHEBI:29035"/>
    </ligand>
</feature>
<evidence type="ECO:0000256" key="4">
    <source>
        <dbReference type="ARBA" id="ARBA00022723"/>
    </source>
</evidence>
<evidence type="ECO:0000256" key="11">
    <source>
        <dbReference type="PIRSR" id="PIRSR601088-3"/>
    </source>
</evidence>
<evidence type="ECO:0000256" key="10">
    <source>
        <dbReference type="PIRSR" id="PIRSR601088-2"/>
    </source>
</evidence>
<dbReference type="GO" id="GO:0046872">
    <property type="term" value="F:metal ion binding"/>
    <property type="evidence" value="ECO:0007669"/>
    <property type="project" value="UniProtKB-KW"/>
</dbReference>
<dbReference type="Pfam" id="PF11975">
    <property type="entry name" value="Glyco_hydro_4C"/>
    <property type="match status" value="1"/>
</dbReference>
<comment type="caution">
    <text evidence="15">The sequence shown here is derived from an EMBL/GenBank/DDBJ whole genome shotgun (WGS) entry which is preliminary data.</text>
</comment>
<proteinExistence type="inferred from homology"/>
<reference evidence="15" key="1">
    <citation type="submission" date="2020-08" db="EMBL/GenBank/DDBJ databases">
        <title>Genome public.</title>
        <authorList>
            <person name="Liu C."/>
            <person name="Sun Q."/>
        </authorList>
    </citation>
    <scope>NUCLEOTIDE SEQUENCE</scope>
    <source>
        <strain evidence="15">NSJ-15</strain>
    </source>
</reference>
<dbReference type="PANTHER" id="PTHR32092:SF5">
    <property type="entry name" value="6-PHOSPHO-BETA-GLUCOSIDASE"/>
    <property type="match status" value="1"/>
</dbReference>
<keyword evidence="6 12" id="KW-0520">NAD</keyword>
<dbReference type="InterPro" id="IPR001088">
    <property type="entry name" value="Glyco_hydro_4"/>
</dbReference>
<keyword evidence="5 12" id="KW-0378">Hydrolase</keyword>
<dbReference type="SUPFAM" id="SSF56327">
    <property type="entry name" value="LDH C-terminal domain-like"/>
    <property type="match status" value="1"/>
</dbReference>
<feature type="binding site" evidence="10">
    <location>
        <position position="148"/>
    </location>
    <ligand>
        <name>substrate</name>
    </ligand>
</feature>
<keyword evidence="7 11" id="KW-0464">Manganese</keyword>
<dbReference type="PRINTS" id="PR00732">
    <property type="entry name" value="GLHYDRLASE4"/>
</dbReference>
<evidence type="ECO:0000256" key="12">
    <source>
        <dbReference type="RuleBase" id="RU361152"/>
    </source>
</evidence>
<keyword evidence="11" id="KW-0170">Cobalt</keyword>
<protein>
    <recommendedName>
        <fullName evidence="14">Glycosyl hydrolase family 4 C-terminal domain-containing protein</fullName>
    </recommendedName>
</protein>
<dbReference type="AlphaFoldDB" id="A0A8J6P8X8"/>
<keyword evidence="13" id="KW-0812">Transmembrane</keyword>
<feature type="domain" description="Glycosyl hydrolase family 4 C-terminal" evidence="14">
    <location>
        <begin position="195"/>
        <end position="407"/>
    </location>
</feature>
<dbReference type="Gene3D" id="3.90.1820.10">
    <property type="entry name" value="AglA-like glucosidase"/>
    <property type="match status" value="1"/>
</dbReference>
<comment type="subunit">
    <text evidence="3">Homotetramer.</text>
</comment>